<proteinExistence type="predicted"/>
<comment type="caution">
    <text evidence="1">The sequence shown here is derived from an EMBL/GenBank/DDBJ whole genome shotgun (WGS) entry which is preliminary data.</text>
</comment>
<accession>A0ABU0MW36</accession>
<gene>
    <name evidence="1" type="ORF">QOZ92_000227</name>
</gene>
<dbReference type="Pfam" id="PF13151">
    <property type="entry name" value="DUF3990"/>
    <property type="match status" value="1"/>
</dbReference>
<dbReference type="Proteomes" id="UP001232584">
    <property type="component" value="Unassembled WGS sequence"/>
</dbReference>
<dbReference type="InterPro" id="IPR025051">
    <property type="entry name" value="DUF3990"/>
</dbReference>
<evidence type="ECO:0008006" key="3">
    <source>
        <dbReference type="Google" id="ProtNLM"/>
    </source>
</evidence>
<dbReference type="RefSeq" id="WP_307501722.1">
    <property type="nucleotide sequence ID" value="NZ_BAAACE010000026.1"/>
</dbReference>
<dbReference type="EMBL" id="JAUSWG010000001">
    <property type="protein sequence ID" value="MDQ0555117.1"/>
    <property type="molecule type" value="Genomic_DNA"/>
</dbReference>
<evidence type="ECO:0000313" key="2">
    <source>
        <dbReference type="Proteomes" id="UP001232584"/>
    </source>
</evidence>
<name>A0ABU0MW36_9FIRM</name>
<keyword evidence="2" id="KW-1185">Reference proteome</keyword>
<organism evidence="1 2">
    <name type="scientific">Paraclostridium ghonii</name>
    <dbReference type="NCBI Taxonomy" id="29358"/>
    <lineage>
        <taxon>Bacteria</taxon>
        <taxon>Bacillati</taxon>
        <taxon>Bacillota</taxon>
        <taxon>Clostridia</taxon>
        <taxon>Peptostreptococcales</taxon>
        <taxon>Peptostreptococcaceae</taxon>
        <taxon>Paraclostridium</taxon>
    </lineage>
</organism>
<protein>
    <recommendedName>
        <fullName evidence="3">DUF3990 domain-containing protein</fullName>
    </recommendedName>
</protein>
<reference evidence="1 2" key="1">
    <citation type="submission" date="2023-07" db="EMBL/GenBank/DDBJ databases">
        <title>Genomic Encyclopedia of Type Strains, Phase IV (KMG-IV): sequencing the most valuable type-strain genomes for metagenomic binning, comparative biology and taxonomic classification.</title>
        <authorList>
            <person name="Goeker M."/>
        </authorList>
    </citation>
    <scope>NUCLEOTIDE SEQUENCE [LARGE SCALE GENOMIC DNA]</scope>
    <source>
        <strain evidence="1 2">DSM 15049</strain>
    </source>
</reference>
<evidence type="ECO:0000313" key="1">
    <source>
        <dbReference type="EMBL" id="MDQ0555117.1"/>
    </source>
</evidence>
<sequence length="164" mass="19284">MKLYHGSYCEVKNPDISFSRDSLDFGKGFYLTDIKKQALDWIDRFIQRGKSGCLNSYTINLDEIKSKYRTKEFLSYDMGWLDFILDCRNGSKVYLEYDVIIGGIADDKVYNNIELYEYELITKEEALKRLKYHKPNNQICITNQEILDIYLEFNECEAISDGSK</sequence>